<feature type="region of interest" description="Disordered" evidence="1">
    <location>
        <begin position="51"/>
        <end position="85"/>
    </location>
</feature>
<reference evidence="5" key="1">
    <citation type="submission" date="2017-02" db="UniProtKB">
        <authorList>
            <consortium name="WormBaseParasite"/>
        </authorList>
    </citation>
    <scope>IDENTIFICATION</scope>
</reference>
<protein>
    <submittedName>
        <fullName evidence="5">RxLR effector protein</fullName>
    </submittedName>
</protein>
<keyword evidence="4" id="KW-1185">Reference proteome</keyword>
<evidence type="ECO:0000313" key="5">
    <source>
        <dbReference type="WBParaSite" id="HPLM_0000204801-mRNA-1"/>
    </source>
</evidence>
<feature type="compositionally biased region" description="Polar residues" evidence="1">
    <location>
        <begin position="65"/>
        <end position="75"/>
    </location>
</feature>
<evidence type="ECO:0000313" key="4">
    <source>
        <dbReference type="Proteomes" id="UP000268014"/>
    </source>
</evidence>
<organism evidence="5">
    <name type="scientific">Haemonchus placei</name>
    <name type="common">Barber's pole worm</name>
    <dbReference type="NCBI Taxonomy" id="6290"/>
    <lineage>
        <taxon>Eukaryota</taxon>
        <taxon>Metazoa</taxon>
        <taxon>Ecdysozoa</taxon>
        <taxon>Nematoda</taxon>
        <taxon>Chromadorea</taxon>
        <taxon>Rhabditida</taxon>
        <taxon>Rhabditina</taxon>
        <taxon>Rhabditomorpha</taxon>
        <taxon>Strongyloidea</taxon>
        <taxon>Trichostrongylidae</taxon>
        <taxon>Haemonchus</taxon>
    </lineage>
</organism>
<feature type="signal peptide" evidence="2">
    <location>
        <begin position="1"/>
        <end position="22"/>
    </location>
</feature>
<evidence type="ECO:0000313" key="3">
    <source>
        <dbReference type="EMBL" id="VDO12692.1"/>
    </source>
</evidence>
<dbReference type="AlphaFoldDB" id="A0A0N4VXM8"/>
<name>A0A0N4VXM8_HAEPC</name>
<reference evidence="3 4" key="2">
    <citation type="submission" date="2018-11" db="EMBL/GenBank/DDBJ databases">
        <authorList>
            <consortium name="Pathogen Informatics"/>
        </authorList>
    </citation>
    <scope>NUCLEOTIDE SEQUENCE [LARGE SCALE GENOMIC DNA]</scope>
    <source>
        <strain evidence="3 4">MHpl1</strain>
    </source>
</reference>
<evidence type="ECO:0000256" key="1">
    <source>
        <dbReference type="SAM" id="MobiDB-lite"/>
    </source>
</evidence>
<dbReference type="EMBL" id="UZAF01003508">
    <property type="protein sequence ID" value="VDO12692.1"/>
    <property type="molecule type" value="Genomic_DNA"/>
</dbReference>
<sequence>MGHRKVIGVLFLLTVLLDSSLCLSEKGRVALTKAYGGIDIDKRHERLKNLGLRSLGPKAKHEKTPTPSKAKTRGNTPADEGTIEEVNQKEGVDEYLFSGDMILTECVI</sequence>
<proteinExistence type="predicted"/>
<keyword evidence="2" id="KW-0732">Signal</keyword>
<dbReference type="WBParaSite" id="HPLM_0000204801-mRNA-1">
    <property type="protein sequence ID" value="HPLM_0000204801-mRNA-1"/>
    <property type="gene ID" value="HPLM_0000204801"/>
</dbReference>
<feature type="chain" id="PRO_5043123295" evidence="2">
    <location>
        <begin position="23"/>
        <end position="108"/>
    </location>
</feature>
<gene>
    <name evidence="3" type="ORF">HPLM_LOCUS2047</name>
</gene>
<dbReference type="Proteomes" id="UP000268014">
    <property type="component" value="Unassembled WGS sequence"/>
</dbReference>
<accession>A0A0N4VXM8</accession>
<evidence type="ECO:0000256" key="2">
    <source>
        <dbReference type="SAM" id="SignalP"/>
    </source>
</evidence>